<feature type="region of interest" description="Disordered" evidence="2">
    <location>
        <begin position="237"/>
        <end position="392"/>
    </location>
</feature>
<evidence type="ECO:0000256" key="1">
    <source>
        <dbReference type="ARBA" id="ARBA00022583"/>
    </source>
</evidence>
<gene>
    <name evidence="4" type="ORF">R9X50_00310700</name>
</gene>
<feature type="compositionally biased region" description="Polar residues" evidence="2">
    <location>
        <begin position="629"/>
        <end position="643"/>
    </location>
</feature>
<keyword evidence="1" id="KW-0254">Endocytosis</keyword>
<dbReference type="PANTHER" id="PTHR23065">
    <property type="entry name" value="PROLINE-SERINE-THREONINE PHOSPHATASE INTERACTING PROTEIN 1"/>
    <property type="match status" value="1"/>
</dbReference>
<dbReference type="Pfam" id="PF10291">
    <property type="entry name" value="muHD"/>
    <property type="match status" value="1"/>
</dbReference>
<keyword evidence="5" id="KW-1185">Reference proteome</keyword>
<dbReference type="FunFam" id="1.20.1270.60:FF:000102">
    <property type="entry name" value="WGS project CABT00000000 data, contig 2.23"/>
    <property type="match status" value="1"/>
</dbReference>
<dbReference type="GO" id="GO:0005886">
    <property type="term" value="C:plasma membrane"/>
    <property type="evidence" value="ECO:0007669"/>
    <property type="project" value="TreeGrafter"/>
</dbReference>
<dbReference type="InterPro" id="IPR028565">
    <property type="entry name" value="MHD"/>
</dbReference>
<dbReference type="InterPro" id="IPR049609">
    <property type="entry name" value="Syp1-like_MHD"/>
</dbReference>
<dbReference type="PANTHER" id="PTHR23065:SF54">
    <property type="entry name" value="SUPPRESSOR OF YEAST PROFILIN DELETION"/>
    <property type="match status" value="1"/>
</dbReference>
<dbReference type="GO" id="GO:0032153">
    <property type="term" value="C:cell division site"/>
    <property type="evidence" value="ECO:0007669"/>
    <property type="project" value="TreeGrafter"/>
</dbReference>
<evidence type="ECO:0000259" key="3">
    <source>
        <dbReference type="PROSITE" id="PS51072"/>
    </source>
</evidence>
<dbReference type="SMART" id="SM00055">
    <property type="entry name" value="FCH"/>
    <property type="match status" value="1"/>
</dbReference>
<dbReference type="PROSITE" id="PS51072">
    <property type="entry name" value="MHD"/>
    <property type="match status" value="1"/>
</dbReference>
<feature type="region of interest" description="Disordered" evidence="2">
    <location>
        <begin position="879"/>
        <end position="909"/>
    </location>
</feature>
<dbReference type="AlphaFoldDB" id="A0AAQ3RBK0"/>
<evidence type="ECO:0000313" key="5">
    <source>
        <dbReference type="Proteomes" id="UP001303373"/>
    </source>
</evidence>
<feature type="compositionally biased region" description="Basic and acidic residues" evidence="2">
    <location>
        <begin position="129"/>
        <end position="148"/>
    </location>
</feature>
<dbReference type="GO" id="GO:0006897">
    <property type="term" value="P:endocytosis"/>
    <property type="evidence" value="ECO:0007669"/>
    <property type="project" value="UniProtKB-KW"/>
</dbReference>
<dbReference type="Pfam" id="PF00611">
    <property type="entry name" value="FCH"/>
    <property type="match status" value="1"/>
</dbReference>
<dbReference type="EMBL" id="CP138583">
    <property type="protein sequence ID" value="WPH00283.1"/>
    <property type="molecule type" value="Genomic_DNA"/>
</dbReference>
<reference evidence="4 5" key="1">
    <citation type="submission" date="2023-11" db="EMBL/GenBank/DDBJ databases">
        <title>An acidophilic fungus is an integral part of prey digestion in a carnivorous sundew plant.</title>
        <authorList>
            <person name="Tsai I.J."/>
        </authorList>
    </citation>
    <scope>NUCLEOTIDE SEQUENCE [LARGE SCALE GENOMIC DNA]</scope>
    <source>
        <strain evidence="4">169a</strain>
    </source>
</reference>
<feature type="region of interest" description="Disordered" evidence="2">
    <location>
        <begin position="129"/>
        <end position="154"/>
    </location>
</feature>
<feature type="compositionally biased region" description="Low complexity" evidence="2">
    <location>
        <begin position="881"/>
        <end position="892"/>
    </location>
</feature>
<dbReference type="GO" id="GO:0032185">
    <property type="term" value="P:septin cytoskeleton organization"/>
    <property type="evidence" value="ECO:0007669"/>
    <property type="project" value="TreeGrafter"/>
</dbReference>
<sequence length="921" mass="98303">MDRTDYPAMLPSLQPGQAVDILNERVRQVGKLNTAIADWLQERRRLEEQYSNGLRRLAREKLDGVDLGVFSVPWTTITGSADTLADSHSALANKIEVDVERPLRDFVSTSREMQGMTTIQGNLASMAKDVEKNQQKADRLKSKGDETKASNADSDLNNAISQWESQAPYVFENLQAVDESRLNHLRDVLTQFQTHEVDQVEKSRQTAEHCLNILLQVETLDEIKTFVLKCLTLADKPRSQQPQAITSRPPLTQDLFSPSRSTTENESQRSGSIQEDKRKSRFGGLKRLGTVMRSSKDSDRRKSKIPTQLAPMAESPESSDKTRSSPFSAGRRFGRRDSTTNLEPPKSSAGRPSSPLRMGSDVLEPPSPLPGADPSSPSPVRRSEEPSRVNGTAAAAGVSGFAAGRAGAVATAAMLNGHQNDLADLEPPTLSPPKSQGASSAVLEPTKDSEGFSVPPADLDPITQAQREAASFEGEPGSNTPPAFNVNIRDKPIQDENADAALSSAATKLQAPPSVMPRSSGTLRGRRAGRPSSMLPPEQSFSSSDSFSKSTTAPIAEAQSPPASPPSAGASRAMESAAGQSPSTFAQSTSSFFAPATSVGSGVTSFSPTGNPASPIRPDTRMISPDVTGDNQSIRSGRSTASQGIKHPEFQESGLSASIVETVSAKFEDGKPVSSTLIGEIALAYNPTNFSSPFGSESIRLEKFSSLEKVAPNPAFITHSQSQKEGEFSVNLASIARTQVAFKYQLKNTGSETYAPLMISPAFRLEPTQASVIVSYSLNPTFNLQGKESITLSNVMLALTLEGATATSCQSRPAGTFARERNLIYWQLGEITIKAGAPAQKLLARFTTESEAKNGTVEARWEIAGENVNGLGSGLQVSMHSSSGTGAADGSDPFADQEGASSAWKNVPGSRKLLGGSYIAK</sequence>
<evidence type="ECO:0000256" key="2">
    <source>
        <dbReference type="SAM" id="MobiDB-lite"/>
    </source>
</evidence>
<name>A0AAQ3RBK0_9PEZI</name>
<dbReference type="InterPro" id="IPR001060">
    <property type="entry name" value="FCH_dom"/>
</dbReference>
<feature type="region of interest" description="Disordered" evidence="2">
    <location>
        <begin position="419"/>
        <end position="647"/>
    </location>
</feature>
<feature type="domain" description="MHD" evidence="3">
    <location>
        <begin position="652"/>
        <end position="909"/>
    </location>
</feature>
<feature type="compositionally biased region" description="Low complexity" evidence="2">
    <location>
        <begin position="540"/>
        <end position="573"/>
    </location>
</feature>
<accession>A0AAQ3RBK0</accession>
<dbReference type="SUPFAM" id="SSF103657">
    <property type="entry name" value="BAR/IMD domain-like"/>
    <property type="match status" value="1"/>
</dbReference>
<dbReference type="CDD" id="cd09264">
    <property type="entry name" value="AP_Syp1_MHD"/>
    <property type="match status" value="1"/>
</dbReference>
<dbReference type="Proteomes" id="UP001303373">
    <property type="component" value="Chromosome 4"/>
</dbReference>
<feature type="compositionally biased region" description="Polar residues" evidence="2">
    <location>
        <begin position="599"/>
        <end position="612"/>
    </location>
</feature>
<dbReference type="Gene3D" id="1.20.1270.60">
    <property type="entry name" value="Arfaptin homology (AH) domain/BAR domain"/>
    <property type="match status" value="1"/>
</dbReference>
<protein>
    <recommendedName>
        <fullName evidence="3">MHD domain-containing protein</fullName>
    </recommendedName>
</protein>
<dbReference type="GO" id="GO:0030139">
    <property type="term" value="C:endocytic vesicle"/>
    <property type="evidence" value="ECO:0007669"/>
    <property type="project" value="TreeGrafter"/>
</dbReference>
<feature type="compositionally biased region" description="Low complexity" evidence="2">
    <location>
        <begin position="580"/>
        <end position="598"/>
    </location>
</feature>
<organism evidence="4 5">
    <name type="scientific">Acrodontium crateriforme</name>
    <dbReference type="NCBI Taxonomy" id="150365"/>
    <lineage>
        <taxon>Eukaryota</taxon>
        <taxon>Fungi</taxon>
        <taxon>Dikarya</taxon>
        <taxon>Ascomycota</taxon>
        <taxon>Pezizomycotina</taxon>
        <taxon>Dothideomycetes</taxon>
        <taxon>Dothideomycetidae</taxon>
        <taxon>Mycosphaerellales</taxon>
        <taxon>Teratosphaeriaceae</taxon>
        <taxon>Acrodontium</taxon>
    </lineage>
</organism>
<feature type="compositionally biased region" description="Polar residues" evidence="2">
    <location>
        <begin position="239"/>
        <end position="273"/>
    </location>
</feature>
<proteinExistence type="predicted"/>
<dbReference type="CDD" id="cd07650">
    <property type="entry name" value="F-BAR_Syp1p_like"/>
    <property type="match status" value="1"/>
</dbReference>
<evidence type="ECO:0000313" key="4">
    <source>
        <dbReference type="EMBL" id="WPH00283.1"/>
    </source>
</evidence>
<dbReference type="InterPro" id="IPR027267">
    <property type="entry name" value="AH/BAR_dom_sf"/>
</dbReference>
<dbReference type="InterPro" id="IPR018808">
    <property type="entry name" value="Muniscin_C"/>
</dbReference>